<gene>
    <name evidence="4" type="ORF">COV04_02640</name>
</gene>
<dbReference type="Pfam" id="PF26449">
    <property type="entry name" value="DUF8128"/>
    <property type="match status" value="1"/>
</dbReference>
<dbReference type="AlphaFoldDB" id="A0A2M8LEE1"/>
<evidence type="ECO:0000313" key="5">
    <source>
        <dbReference type="Proteomes" id="UP000231152"/>
    </source>
</evidence>
<feature type="domain" description="DUF8128" evidence="3">
    <location>
        <begin position="109"/>
        <end position="423"/>
    </location>
</feature>
<keyword evidence="2" id="KW-0472">Membrane</keyword>
<feature type="transmembrane region" description="Helical" evidence="2">
    <location>
        <begin position="29"/>
        <end position="54"/>
    </location>
</feature>
<keyword evidence="2" id="KW-1133">Transmembrane helix</keyword>
<feature type="region of interest" description="Disordered" evidence="1">
    <location>
        <begin position="444"/>
        <end position="474"/>
    </location>
</feature>
<proteinExistence type="predicted"/>
<evidence type="ECO:0000256" key="1">
    <source>
        <dbReference type="SAM" id="MobiDB-lite"/>
    </source>
</evidence>
<comment type="caution">
    <text evidence="4">The sequence shown here is derived from an EMBL/GenBank/DDBJ whole genome shotgun (WGS) entry which is preliminary data.</text>
</comment>
<accession>A0A2M8LEE1</accession>
<dbReference type="EMBL" id="PFET01000009">
    <property type="protein sequence ID" value="PJE75818.1"/>
    <property type="molecule type" value="Genomic_DNA"/>
</dbReference>
<feature type="compositionally biased region" description="Pro residues" evidence="1">
    <location>
        <begin position="465"/>
        <end position="474"/>
    </location>
</feature>
<reference evidence="4 5" key="1">
    <citation type="submission" date="2017-09" db="EMBL/GenBank/DDBJ databases">
        <title>Depth-based differentiation of microbial function through sediment-hosted aquifers and enrichment of novel symbionts in the deep terrestrial subsurface.</title>
        <authorList>
            <person name="Probst A.J."/>
            <person name="Ladd B."/>
            <person name="Jarett J.K."/>
            <person name="Geller-Mcgrath D.E."/>
            <person name="Sieber C.M."/>
            <person name="Emerson J.B."/>
            <person name="Anantharaman K."/>
            <person name="Thomas B.C."/>
            <person name="Malmstrom R."/>
            <person name="Stieglmeier M."/>
            <person name="Klingl A."/>
            <person name="Woyke T."/>
            <person name="Ryan C.M."/>
            <person name="Banfield J.F."/>
        </authorList>
    </citation>
    <scope>NUCLEOTIDE SEQUENCE [LARGE SCALE GENOMIC DNA]</scope>
    <source>
        <strain evidence="4">CG10_big_fil_rev_8_21_14_0_10_48_11</strain>
    </source>
</reference>
<keyword evidence="2" id="KW-0812">Transmembrane</keyword>
<organism evidence="4 5">
    <name type="scientific">Candidatus Uhrbacteria bacterium CG10_big_fil_rev_8_21_14_0_10_48_11</name>
    <dbReference type="NCBI Taxonomy" id="1975037"/>
    <lineage>
        <taxon>Bacteria</taxon>
        <taxon>Candidatus Uhriibacteriota</taxon>
    </lineage>
</organism>
<evidence type="ECO:0000256" key="2">
    <source>
        <dbReference type="SAM" id="Phobius"/>
    </source>
</evidence>
<evidence type="ECO:0000313" key="4">
    <source>
        <dbReference type="EMBL" id="PJE75818.1"/>
    </source>
</evidence>
<evidence type="ECO:0000259" key="3">
    <source>
        <dbReference type="Pfam" id="PF26449"/>
    </source>
</evidence>
<protein>
    <recommendedName>
        <fullName evidence="3">DUF8128 domain-containing protein</fullName>
    </recommendedName>
</protein>
<dbReference type="Proteomes" id="UP000231152">
    <property type="component" value="Unassembled WGS sequence"/>
</dbReference>
<name>A0A2M8LEE1_9BACT</name>
<dbReference type="InterPro" id="IPR058441">
    <property type="entry name" value="DUF8128"/>
</dbReference>
<sequence>MDVATPSRFAELLHAAIYGASPLIASWELFFYLVIHGGWIIFVIAFVRLGWFFWMRYIKREYQRQKCHWVLLAIDVPRDNVQSPKAVENIFAHLAGAHGTKTMLEKYWYGAVQESFSLEIVSIEGYVQFLIRTVDKFRDLVEAAVYSQYPDAQITEVEDYVEGYPTVYPDERYDMYGTEVVYVENEALPIRTYVEFEHIMSKEMKDPMNAVIETMGKLGPGEQLWLQIIILPITNSWKKEVIHKIKDTMGHAKETGSLLSSIAGEIQKFGQSASNQFGGGSGVLEEGHQEKGSLGGLLLLSPYDRDRIEAMSMKVKKIGYETKIRFVYIATKERFNVQHGREAFIGAIKQFNTENLNSLKPDTKHVGVHANYFFTDWRKNLKRRKLMHRYKEREFEFGREPYVMNIEELATLWHFPMMTETTPIRAAVQKTDFKHTSPPVTLPYASEIGTNYPSETKRQEGEVNPKPPADLPTA</sequence>